<dbReference type="Gene3D" id="3.40.250.10">
    <property type="entry name" value="Rhodanese-like domain"/>
    <property type="match status" value="1"/>
</dbReference>
<dbReference type="InterPro" id="IPR001763">
    <property type="entry name" value="Rhodanese-like_dom"/>
</dbReference>
<dbReference type="PANTHER" id="PTHR43031">
    <property type="entry name" value="FAD-DEPENDENT OXIDOREDUCTASE"/>
    <property type="match status" value="1"/>
</dbReference>
<organism evidence="3 4">
    <name type="scientific">Oceanisphaera psychrotolerans</name>
    <dbReference type="NCBI Taxonomy" id="1414654"/>
    <lineage>
        <taxon>Bacteria</taxon>
        <taxon>Pseudomonadati</taxon>
        <taxon>Pseudomonadota</taxon>
        <taxon>Gammaproteobacteria</taxon>
        <taxon>Aeromonadales</taxon>
        <taxon>Aeromonadaceae</taxon>
        <taxon>Oceanisphaera</taxon>
    </lineage>
</organism>
<comment type="caution">
    <text evidence="3">The sequence shown here is derived from an EMBL/GenBank/DDBJ whole genome shotgun (WGS) entry which is preliminary data.</text>
</comment>
<gene>
    <name evidence="3" type="ORF">BFR47_05580</name>
</gene>
<dbReference type="SMART" id="SM00450">
    <property type="entry name" value="RHOD"/>
    <property type="match status" value="1"/>
</dbReference>
<keyword evidence="1" id="KW-1133">Transmembrane helix</keyword>
<dbReference type="PANTHER" id="PTHR43031:SF18">
    <property type="entry name" value="RHODANESE-RELATED SULFURTRANSFERASES"/>
    <property type="match status" value="1"/>
</dbReference>
<sequence>MQEYLDFAASHPMLSAVWLGLVAAVIYMTLMSKLTKVQIVASQQAVLLINKQDAVVVDVRSAEEFRKGHIAGAINVPAAQLKANNLNLIEKYQDKPLVLVCEAGMTTGGVGRVLTKAGFKQVHALRGGMADWRSQNLPVTKR</sequence>
<reference evidence="3 4" key="1">
    <citation type="submission" date="2016-07" db="EMBL/GenBank/DDBJ databases">
        <title>Draft Genome Sequence of Oceanisphaera psychrotolerans, isolated from coastal sediment samples.</title>
        <authorList>
            <person name="Zhuo S."/>
            <person name="Ruan Z."/>
        </authorList>
    </citation>
    <scope>NUCLEOTIDE SEQUENCE [LARGE SCALE GENOMIC DNA]</scope>
    <source>
        <strain evidence="3 4">LAM-WHM-ZC</strain>
    </source>
</reference>
<proteinExistence type="predicted"/>
<dbReference type="CDD" id="cd00158">
    <property type="entry name" value="RHOD"/>
    <property type="match status" value="1"/>
</dbReference>
<protein>
    <submittedName>
        <fullName evidence="3">Rhodanese-like domain-containing protein</fullName>
    </submittedName>
</protein>
<evidence type="ECO:0000313" key="3">
    <source>
        <dbReference type="EMBL" id="OIN04768.1"/>
    </source>
</evidence>
<keyword evidence="4" id="KW-1185">Reference proteome</keyword>
<dbReference type="Pfam" id="PF00581">
    <property type="entry name" value="Rhodanese"/>
    <property type="match status" value="1"/>
</dbReference>
<dbReference type="STRING" id="1414654.BFR47_05580"/>
<dbReference type="InterPro" id="IPR036873">
    <property type="entry name" value="Rhodanese-like_dom_sf"/>
</dbReference>
<evidence type="ECO:0000256" key="1">
    <source>
        <dbReference type="SAM" id="Phobius"/>
    </source>
</evidence>
<dbReference type="RefSeq" id="WP_071473863.1">
    <property type="nucleotide sequence ID" value="NZ_MDKE01000066.1"/>
</dbReference>
<feature type="domain" description="Rhodanese" evidence="2">
    <location>
        <begin position="50"/>
        <end position="141"/>
    </location>
</feature>
<keyword evidence="1" id="KW-0812">Transmembrane</keyword>
<evidence type="ECO:0000313" key="4">
    <source>
        <dbReference type="Proteomes" id="UP000243073"/>
    </source>
</evidence>
<name>A0A1J4QBV6_9GAMM</name>
<keyword evidence="1" id="KW-0472">Membrane</keyword>
<evidence type="ECO:0000259" key="2">
    <source>
        <dbReference type="PROSITE" id="PS50206"/>
    </source>
</evidence>
<dbReference type="SUPFAM" id="SSF52821">
    <property type="entry name" value="Rhodanese/Cell cycle control phosphatase"/>
    <property type="match status" value="1"/>
</dbReference>
<feature type="transmembrane region" description="Helical" evidence="1">
    <location>
        <begin position="12"/>
        <end position="30"/>
    </location>
</feature>
<dbReference type="OrthoDB" id="9808735at2"/>
<dbReference type="Proteomes" id="UP000243073">
    <property type="component" value="Unassembled WGS sequence"/>
</dbReference>
<accession>A0A1J4QBV6</accession>
<dbReference type="EMBL" id="MDKE01000066">
    <property type="protein sequence ID" value="OIN04768.1"/>
    <property type="molecule type" value="Genomic_DNA"/>
</dbReference>
<dbReference type="AlphaFoldDB" id="A0A1J4QBV6"/>
<dbReference type="InterPro" id="IPR050229">
    <property type="entry name" value="GlpE_sulfurtransferase"/>
</dbReference>
<dbReference type="PROSITE" id="PS50206">
    <property type="entry name" value="RHODANESE_3"/>
    <property type="match status" value="1"/>
</dbReference>